<dbReference type="Pfam" id="PF01656">
    <property type="entry name" value="CbiA"/>
    <property type="match status" value="1"/>
</dbReference>
<accession>A0ABQ4TVB2</accession>
<dbReference type="InterPro" id="IPR002586">
    <property type="entry name" value="CobQ/CobB/MinD/ParA_Nub-bd_dom"/>
</dbReference>
<dbReference type="PANTHER" id="PTHR13696">
    <property type="entry name" value="P-LOOP CONTAINING NUCLEOSIDE TRIPHOSPHATE HYDROLASE"/>
    <property type="match status" value="1"/>
</dbReference>
<reference evidence="2" key="1">
    <citation type="journal article" date="2021" name="Front. Microbiol.">
        <title>Comprehensive Comparative Genomics and Phenotyping of Methylobacterium Species.</title>
        <authorList>
            <person name="Alessa O."/>
            <person name="Ogura Y."/>
            <person name="Fujitani Y."/>
            <person name="Takami H."/>
            <person name="Hayashi T."/>
            <person name="Sahin N."/>
            <person name="Tani A."/>
        </authorList>
    </citation>
    <scope>NUCLEOTIDE SEQUENCE</scope>
    <source>
        <strain evidence="2">DSM 23632</strain>
    </source>
</reference>
<dbReference type="Proteomes" id="UP001055057">
    <property type="component" value="Unassembled WGS sequence"/>
</dbReference>
<reference evidence="2" key="2">
    <citation type="submission" date="2021-08" db="EMBL/GenBank/DDBJ databases">
        <authorList>
            <person name="Tani A."/>
            <person name="Ola A."/>
            <person name="Ogura Y."/>
            <person name="Katsura K."/>
            <person name="Hayashi T."/>
        </authorList>
    </citation>
    <scope>NUCLEOTIDE SEQUENCE</scope>
    <source>
        <strain evidence="2">DSM 23632</strain>
    </source>
</reference>
<dbReference type="CDD" id="cd02042">
    <property type="entry name" value="ParAB_family"/>
    <property type="match status" value="1"/>
</dbReference>
<dbReference type="SUPFAM" id="SSF52540">
    <property type="entry name" value="P-loop containing nucleoside triphosphate hydrolases"/>
    <property type="match status" value="1"/>
</dbReference>
<dbReference type="PIRSF" id="PIRSF009320">
    <property type="entry name" value="Nuc_binding_HP_1000"/>
    <property type="match status" value="1"/>
</dbReference>
<evidence type="ECO:0000259" key="1">
    <source>
        <dbReference type="Pfam" id="PF01656"/>
    </source>
</evidence>
<comment type="caution">
    <text evidence="2">The sequence shown here is derived from an EMBL/GenBank/DDBJ whole genome shotgun (WGS) entry which is preliminary data.</text>
</comment>
<proteinExistence type="predicted"/>
<organism evidence="2 3">
    <name type="scientific">Methylobacterium trifolii</name>
    <dbReference type="NCBI Taxonomy" id="1003092"/>
    <lineage>
        <taxon>Bacteria</taxon>
        <taxon>Pseudomonadati</taxon>
        <taxon>Pseudomonadota</taxon>
        <taxon>Alphaproteobacteria</taxon>
        <taxon>Hyphomicrobiales</taxon>
        <taxon>Methylobacteriaceae</taxon>
        <taxon>Methylobacterium</taxon>
    </lineage>
</organism>
<evidence type="ECO:0000313" key="2">
    <source>
        <dbReference type="EMBL" id="GJE59221.1"/>
    </source>
</evidence>
<dbReference type="InterPro" id="IPR050678">
    <property type="entry name" value="DNA_Partitioning_ATPase"/>
</dbReference>
<dbReference type="PANTHER" id="PTHR13696:SF96">
    <property type="entry name" value="COBQ_COBB_MIND_PARA NUCLEOTIDE BINDING DOMAIN-CONTAINING PROTEIN"/>
    <property type="match status" value="1"/>
</dbReference>
<dbReference type="InterPro" id="IPR027417">
    <property type="entry name" value="P-loop_NTPase"/>
</dbReference>
<dbReference type="EMBL" id="BPRB01000067">
    <property type="protein sequence ID" value="GJE59221.1"/>
    <property type="molecule type" value="Genomic_DNA"/>
</dbReference>
<sequence>MQVISIAARKGGVGKTTLSMHLSVLASAPGKPALLLDTDPQRSLAWWHRLRAVDEPNLIEAEARELPDLIEAARREGIGRVIIDTPPHAEDSILSAMRVADLVLVPTRPGPLDLAAVSSTLDLAQRVGKAPLAVINHAPPRTGAAEPSIVSEARAALANMGATVAKTVLANRVSMSHAILTGSTVNEHEPGGKAAGEVEALWREIEALLSRNARPAR</sequence>
<gene>
    <name evidence="2" type="primary">soj_1</name>
    <name evidence="2" type="ORF">MPOCJGCO_1309</name>
</gene>
<protein>
    <submittedName>
        <fullName evidence="2">Chromosome-partitioning ATPase Soj</fullName>
    </submittedName>
</protein>
<name>A0ABQ4TVB2_9HYPH</name>
<dbReference type="Gene3D" id="3.40.50.300">
    <property type="entry name" value="P-loop containing nucleotide triphosphate hydrolases"/>
    <property type="match status" value="1"/>
</dbReference>
<evidence type="ECO:0000313" key="3">
    <source>
        <dbReference type="Proteomes" id="UP001055057"/>
    </source>
</evidence>
<keyword evidence="3" id="KW-1185">Reference proteome</keyword>
<feature type="domain" description="CobQ/CobB/MinD/ParA nucleotide binding" evidence="1">
    <location>
        <begin position="4"/>
        <end position="170"/>
    </location>
</feature>